<dbReference type="PANTHER" id="PTHR23076:SF97">
    <property type="entry name" value="ATP-DEPENDENT ZINC METALLOPROTEASE YME1L1"/>
    <property type="match status" value="1"/>
</dbReference>
<dbReference type="Pfam" id="PF01434">
    <property type="entry name" value="Peptidase_M41"/>
    <property type="match status" value="1"/>
</dbReference>
<dbReference type="SUPFAM" id="SSF140990">
    <property type="entry name" value="FtsH protease domain-like"/>
    <property type="match status" value="1"/>
</dbReference>
<evidence type="ECO:0000313" key="10">
    <source>
        <dbReference type="EMBL" id="MQL52870.1"/>
    </source>
</evidence>
<dbReference type="AlphaFoldDB" id="A0A6N7IS39"/>
<evidence type="ECO:0000256" key="6">
    <source>
        <dbReference type="ARBA" id="ARBA00022833"/>
    </source>
</evidence>
<evidence type="ECO:0000313" key="11">
    <source>
        <dbReference type="Proteomes" id="UP000441717"/>
    </source>
</evidence>
<evidence type="ECO:0000256" key="8">
    <source>
        <dbReference type="RuleBase" id="RU003651"/>
    </source>
</evidence>
<evidence type="ECO:0000256" key="2">
    <source>
        <dbReference type="ARBA" id="ARBA00010044"/>
    </source>
</evidence>
<dbReference type="GO" id="GO:0004222">
    <property type="term" value="F:metalloendopeptidase activity"/>
    <property type="evidence" value="ECO:0007669"/>
    <property type="project" value="InterPro"/>
</dbReference>
<evidence type="ECO:0000256" key="3">
    <source>
        <dbReference type="ARBA" id="ARBA00022670"/>
    </source>
</evidence>
<dbReference type="GO" id="GO:0006508">
    <property type="term" value="P:proteolysis"/>
    <property type="evidence" value="ECO:0007669"/>
    <property type="project" value="UniProtKB-KW"/>
</dbReference>
<keyword evidence="3" id="KW-0645">Protease</keyword>
<dbReference type="Gene3D" id="3.40.50.300">
    <property type="entry name" value="P-loop containing nucleotide triphosphate hydrolases"/>
    <property type="match status" value="1"/>
</dbReference>
<proteinExistence type="inferred from homology"/>
<dbReference type="InterPro" id="IPR003960">
    <property type="entry name" value="ATPase_AAA_CS"/>
</dbReference>
<dbReference type="GO" id="GO:0005886">
    <property type="term" value="C:plasma membrane"/>
    <property type="evidence" value="ECO:0007669"/>
    <property type="project" value="TreeGrafter"/>
</dbReference>
<dbReference type="Gene3D" id="1.10.8.60">
    <property type="match status" value="1"/>
</dbReference>
<dbReference type="SMART" id="SM00382">
    <property type="entry name" value="AAA"/>
    <property type="match status" value="1"/>
</dbReference>
<dbReference type="PROSITE" id="PS00674">
    <property type="entry name" value="AAA"/>
    <property type="match status" value="1"/>
</dbReference>
<comment type="cofactor">
    <cofactor evidence="1">
        <name>Zn(2+)</name>
        <dbReference type="ChEBI" id="CHEBI:29105"/>
    </cofactor>
</comment>
<sequence>MLKEIGLGFGLAGLIFLVATGYDVTPLIFLGAAGAGLYYVARSRGLLARNFAGEQVVTRDNISFADIGGQASAIQELREALDFIKNYKQIQRLGIRPLKGILLTGPPGTGKTMLARAAASYTDAVFVACSGSEFIEMYAGVGAQRVRRLFQTARETAVKQGKSNALIFIDEIDILGGKRGQTTSHHEYDQTLNQLLVEMDGLKVDDQVRVLVVAATNRVDMLDPALLRPGRFDRQVKVDLPDKKGRLEILKLHTRNKPLADDVCLESLAKETFGFSGAHLESLANEAAILAMRENCQVIYRRHFHEAVDKVIMGDRLDRRPAPAELRRVAIHETGHALLSEMVRPGSVSALTITPRGQALGYMRQTPEDDTYLYTRDYLENQIAVMLAGAVAEEILLGNRSTGAGNDFQEATRTAEEIIKNGMSRLGVVDPELLPVSLRYRVITEILQEQEARVRFYLGEKREVLARIADLLLEQEKISGEHLRQLIDPVAA</sequence>
<evidence type="ECO:0000256" key="5">
    <source>
        <dbReference type="ARBA" id="ARBA00022801"/>
    </source>
</evidence>
<dbReference type="InterPro" id="IPR041569">
    <property type="entry name" value="AAA_lid_3"/>
</dbReference>
<dbReference type="OrthoDB" id="9809379at2"/>
<comment type="caution">
    <text evidence="10">The sequence shown here is derived from an EMBL/GenBank/DDBJ whole genome shotgun (WGS) entry which is preliminary data.</text>
</comment>
<evidence type="ECO:0000256" key="7">
    <source>
        <dbReference type="ARBA" id="ARBA00023049"/>
    </source>
</evidence>
<dbReference type="InterPro" id="IPR037219">
    <property type="entry name" value="Peptidase_M41-like"/>
</dbReference>
<evidence type="ECO:0000256" key="4">
    <source>
        <dbReference type="ARBA" id="ARBA00022723"/>
    </source>
</evidence>
<comment type="similarity">
    <text evidence="2">In the C-terminal section; belongs to the peptidase M41 family.</text>
</comment>
<name>A0A6N7IS39_9FIRM</name>
<dbReference type="FunFam" id="3.40.50.300:FF:002568">
    <property type="entry name" value="Cell division protein (FtsH)"/>
    <property type="match status" value="1"/>
</dbReference>
<dbReference type="GO" id="GO:0030163">
    <property type="term" value="P:protein catabolic process"/>
    <property type="evidence" value="ECO:0007669"/>
    <property type="project" value="TreeGrafter"/>
</dbReference>
<dbReference type="Pfam" id="PF00004">
    <property type="entry name" value="AAA"/>
    <property type="match status" value="1"/>
</dbReference>
<gene>
    <name evidence="10" type="ORF">GFC01_11485</name>
</gene>
<keyword evidence="8" id="KW-0067">ATP-binding</keyword>
<keyword evidence="11" id="KW-1185">Reference proteome</keyword>
<dbReference type="Proteomes" id="UP000441717">
    <property type="component" value="Unassembled WGS sequence"/>
</dbReference>
<dbReference type="Gene3D" id="1.20.58.760">
    <property type="entry name" value="Peptidase M41"/>
    <property type="match status" value="1"/>
</dbReference>
<dbReference type="InterPro" id="IPR027417">
    <property type="entry name" value="P-loop_NTPase"/>
</dbReference>
<dbReference type="FunFam" id="1.10.8.60:FF:000001">
    <property type="entry name" value="ATP-dependent zinc metalloprotease FtsH"/>
    <property type="match status" value="1"/>
</dbReference>
<accession>A0A6N7IS39</accession>
<comment type="similarity">
    <text evidence="8">Belongs to the AAA ATPase family.</text>
</comment>
<dbReference type="EMBL" id="WHYR01000031">
    <property type="protein sequence ID" value="MQL52870.1"/>
    <property type="molecule type" value="Genomic_DNA"/>
</dbReference>
<dbReference type="GO" id="GO:0046872">
    <property type="term" value="F:metal ion binding"/>
    <property type="evidence" value="ECO:0007669"/>
    <property type="project" value="UniProtKB-KW"/>
</dbReference>
<keyword evidence="5" id="KW-0378">Hydrolase</keyword>
<evidence type="ECO:0000259" key="9">
    <source>
        <dbReference type="SMART" id="SM00382"/>
    </source>
</evidence>
<dbReference type="GO" id="GO:0004176">
    <property type="term" value="F:ATP-dependent peptidase activity"/>
    <property type="evidence" value="ECO:0007669"/>
    <property type="project" value="InterPro"/>
</dbReference>
<dbReference type="InterPro" id="IPR003959">
    <property type="entry name" value="ATPase_AAA_core"/>
</dbReference>
<keyword evidence="7" id="KW-0482">Metalloprotease</keyword>
<dbReference type="GO" id="GO:0005524">
    <property type="term" value="F:ATP binding"/>
    <property type="evidence" value="ECO:0007669"/>
    <property type="project" value="UniProtKB-KW"/>
</dbReference>
<keyword evidence="4" id="KW-0479">Metal-binding</keyword>
<dbReference type="Pfam" id="PF17862">
    <property type="entry name" value="AAA_lid_3"/>
    <property type="match status" value="1"/>
</dbReference>
<keyword evidence="8" id="KW-0547">Nucleotide-binding</keyword>
<dbReference type="PANTHER" id="PTHR23076">
    <property type="entry name" value="METALLOPROTEASE M41 FTSH"/>
    <property type="match status" value="1"/>
</dbReference>
<reference evidence="10 11" key="1">
    <citation type="submission" date="2019-10" db="EMBL/GenBank/DDBJ databases">
        <title>Comparative genomics of sulfur disproportionating microorganisms.</title>
        <authorList>
            <person name="Ward L.M."/>
            <person name="Bertran E."/>
            <person name="Johnston D."/>
        </authorList>
    </citation>
    <scope>NUCLEOTIDE SEQUENCE [LARGE SCALE GENOMIC DNA]</scope>
    <source>
        <strain evidence="10 11">DSM 14055</strain>
    </source>
</reference>
<keyword evidence="6" id="KW-0862">Zinc</keyword>
<dbReference type="SUPFAM" id="SSF52540">
    <property type="entry name" value="P-loop containing nucleoside triphosphate hydrolases"/>
    <property type="match status" value="1"/>
</dbReference>
<dbReference type="GO" id="GO:0016887">
    <property type="term" value="F:ATP hydrolysis activity"/>
    <property type="evidence" value="ECO:0007669"/>
    <property type="project" value="InterPro"/>
</dbReference>
<protein>
    <submittedName>
        <fullName evidence="10">AAA family ATPase</fullName>
    </submittedName>
</protein>
<feature type="domain" description="AAA+ ATPase" evidence="9">
    <location>
        <begin position="97"/>
        <end position="242"/>
    </location>
</feature>
<dbReference type="InterPro" id="IPR000642">
    <property type="entry name" value="Peptidase_M41"/>
</dbReference>
<dbReference type="RefSeq" id="WP_152947295.1">
    <property type="nucleotide sequence ID" value="NZ_WHYR01000031.1"/>
</dbReference>
<dbReference type="InterPro" id="IPR003593">
    <property type="entry name" value="AAA+_ATPase"/>
</dbReference>
<evidence type="ECO:0000256" key="1">
    <source>
        <dbReference type="ARBA" id="ARBA00001947"/>
    </source>
</evidence>
<organism evidence="10 11">
    <name type="scientific">Desulfofundulus thermobenzoicus</name>
    <dbReference type="NCBI Taxonomy" id="29376"/>
    <lineage>
        <taxon>Bacteria</taxon>
        <taxon>Bacillati</taxon>
        <taxon>Bacillota</taxon>
        <taxon>Clostridia</taxon>
        <taxon>Eubacteriales</taxon>
        <taxon>Peptococcaceae</taxon>
        <taxon>Desulfofundulus</taxon>
    </lineage>
</organism>